<gene>
    <name evidence="1" type="ORF">ACFQ4B_03680</name>
</gene>
<keyword evidence="2" id="KW-1185">Reference proteome</keyword>
<evidence type="ECO:0000313" key="2">
    <source>
        <dbReference type="Proteomes" id="UP001597180"/>
    </source>
</evidence>
<dbReference type="EMBL" id="JBHTLU010000007">
    <property type="protein sequence ID" value="MFD1219212.1"/>
    <property type="molecule type" value="Genomic_DNA"/>
</dbReference>
<proteinExistence type="predicted"/>
<accession>A0ABW3UG61</accession>
<sequence>MWKIRFHRMFQKVPQLRKYLPETALCNEARLADYLDRYPAVYIKPDGGGRGKGVIKAWKKGNLIYYVKVKGDVQSVNSVKELFLKLKLKKPVHIVQQAIDLARINGRPFDIRVMMMRDRQERWNYIGMVAKVAGTKSIITNVARGKGYVLPIDRALRESLGLSGSRIAKKKNEMIQVAELCTRTHSKSRYDWQIGYDIAIDRKGKVWFIETNPTVPAHSLFRSEPSVYRTMKQLAAFHKRKQKHV</sequence>
<dbReference type="Proteomes" id="UP001597180">
    <property type="component" value="Unassembled WGS sequence"/>
</dbReference>
<dbReference type="Gene3D" id="3.30.470.20">
    <property type="entry name" value="ATP-grasp fold, B domain"/>
    <property type="match status" value="1"/>
</dbReference>
<evidence type="ECO:0000313" key="1">
    <source>
        <dbReference type="EMBL" id="MFD1219212.1"/>
    </source>
</evidence>
<protein>
    <submittedName>
        <fullName evidence="1">YheC/YheD family protein</fullName>
    </submittedName>
</protein>
<name>A0ABW3UG61_9BACL</name>
<dbReference type="InterPro" id="IPR026838">
    <property type="entry name" value="YheC/D"/>
</dbReference>
<dbReference type="SUPFAM" id="SSF56059">
    <property type="entry name" value="Glutathione synthetase ATP-binding domain-like"/>
    <property type="match status" value="1"/>
</dbReference>
<reference evidence="2" key="1">
    <citation type="journal article" date="2019" name="Int. J. Syst. Evol. Microbiol.">
        <title>The Global Catalogue of Microorganisms (GCM) 10K type strain sequencing project: providing services to taxonomists for standard genome sequencing and annotation.</title>
        <authorList>
            <consortium name="The Broad Institute Genomics Platform"/>
            <consortium name="The Broad Institute Genome Sequencing Center for Infectious Disease"/>
            <person name="Wu L."/>
            <person name="Ma J."/>
        </authorList>
    </citation>
    <scope>NUCLEOTIDE SEQUENCE [LARGE SCALE GENOMIC DNA]</scope>
    <source>
        <strain evidence="2">CCUG 53270</strain>
    </source>
</reference>
<comment type="caution">
    <text evidence="1">The sequence shown here is derived from an EMBL/GenBank/DDBJ whole genome shotgun (WGS) entry which is preliminary data.</text>
</comment>
<dbReference type="Pfam" id="PF14398">
    <property type="entry name" value="ATPgrasp_YheCD"/>
    <property type="match status" value="1"/>
</dbReference>
<organism evidence="1 2">
    <name type="scientific">Paenibacillus vulneris</name>
    <dbReference type="NCBI Taxonomy" id="1133364"/>
    <lineage>
        <taxon>Bacteria</taxon>
        <taxon>Bacillati</taxon>
        <taxon>Bacillota</taxon>
        <taxon>Bacilli</taxon>
        <taxon>Bacillales</taxon>
        <taxon>Paenibacillaceae</taxon>
        <taxon>Paenibacillus</taxon>
    </lineage>
</organism>
<dbReference type="RefSeq" id="WP_345591691.1">
    <property type="nucleotide sequence ID" value="NZ_BAABJG010000027.1"/>
</dbReference>